<accession>A0A0L7QWS0</accession>
<name>A0A0L7QWS0_9HYME</name>
<reference evidence="1 2" key="1">
    <citation type="submission" date="2015-07" db="EMBL/GenBank/DDBJ databases">
        <title>The genome of Habropoda laboriosa.</title>
        <authorList>
            <person name="Pan H."/>
            <person name="Kapheim K."/>
        </authorList>
    </citation>
    <scope>NUCLEOTIDE SEQUENCE [LARGE SCALE GENOMIC DNA]</scope>
    <source>
        <strain evidence="1">0110345459</strain>
    </source>
</reference>
<proteinExistence type="predicted"/>
<dbReference type="EMBL" id="KQ414708">
    <property type="protein sequence ID" value="KOC63045.1"/>
    <property type="molecule type" value="Genomic_DNA"/>
</dbReference>
<evidence type="ECO:0008006" key="3">
    <source>
        <dbReference type="Google" id="ProtNLM"/>
    </source>
</evidence>
<dbReference type="GO" id="GO:0003676">
    <property type="term" value="F:nucleic acid binding"/>
    <property type="evidence" value="ECO:0007669"/>
    <property type="project" value="InterPro"/>
</dbReference>
<gene>
    <name evidence="1" type="ORF">WH47_04440</name>
</gene>
<dbReference type="Gene3D" id="3.30.420.10">
    <property type="entry name" value="Ribonuclease H-like superfamily/Ribonuclease H"/>
    <property type="match status" value="1"/>
</dbReference>
<dbReference type="Proteomes" id="UP000053825">
    <property type="component" value="Unassembled WGS sequence"/>
</dbReference>
<dbReference type="InterPro" id="IPR036397">
    <property type="entry name" value="RNaseH_sf"/>
</dbReference>
<sequence>MVDRLVFLFWPKIHVRPRYDEQVHYHAKETSSLHDNAPAHRTPVVCEFLTEKQIPMLAHQPYSPDLLRCNYFSFSILKVLMKGALYDHISTR</sequence>
<protein>
    <recommendedName>
        <fullName evidence="3">Histone-lysine N-methyltransferase SETMAR</fullName>
    </recommendedName>
</protein>
<evidence type="ECO:0000313" key="2">
    <source>
        <dbReference type="Proteomes" id="UP000053825"/>
    </source>
</evidence>
<dbReference type="AlphaFoldDB" id="A0A0L7QWS0"/>
<evidence type="ECO:0000313" key="1">
    <source>
        <dbReference type="EMBL" id="KOC63045.1"/>
    </source>
</evidence>
<keyword evidence="2" id="KW-1185">Reference proteome</keyword>
<organism evidence="1 2">
    <name type="scientific">Habropoda laboriosa</name>
    <dbReference type="NCBI Taxonomy" id="597456"/>
    <lineage>
        <taxon>Eukaryota</taxon>
        <taxon>Metazoa</taxon>
        <taxon>Ecdysozoa</taxon>
        <taxon>Arthropoda</taxon>
        <taxon>Hexapoda</taxon>
        <taxon>Insecta</taxon>
        <taxon>Pterygota</taxon>
        <taxon>Neoptera</taxon>
        <taxon>Endopterygota</taxon>
        <taxon>Hymenoptera</taxon>
        <taxon>Apocrita</taxon>
        <taxon>Aculeata</taxon>
        <taxon>Apoidea</taxon>
        <taxon>Anthophila</taxon>
        <taxon>Apidae</taxon>
        <taxon>Habropoda</taxon>
    </lineage>
</organism>